<evidence type="ECO:0008006" key="3">
    <source>
        <dbReference type="Google" id="ProtNLM"/>
    </source>
</evidence>
<dbReference type="EMBL" id="JAAGRQ010000017">
    <property type="protein sequence ID" value="NDY56330.1"/>
    <property type="molecule type" value="Genomic_DNA"/>
</dbReference>
<comment type="caution">
    <text evidence="1">The sequence shown here is derived from an EMBL/GenBank/DDBJ whole genome shotgun (WGS) entry which is preliminary data.</text>
</comment>
<dbReference type="AlphaFoldDB" id="A0A7K3NJI3"/>
<reference evidence="1 2" key="1">
    <citation type="submission" date="2020-02" db="EMBL/GenBank/DDBJ databases">
        <title>Comparative genomics of sulfur disproportionating microorganisms.</title>
        <authorList>
            <person name="Ward L.M."/>
            <person name="Bertran E."/>
            <person name="Johnston D.T."/>
        </authorList>
    </citation>
    <scope>NUCLEOTIDE SEQUENCE [LARGE SCALE GENOMIC DNA]</scope>
    <source>
        <strain evidence="1 2">DSM 3696</strain>
    </source>
</reference>
<dbReference type="Pfam" id="PF03864">
    <property type="entry name" value="Phage_cap_E"/>
    <property type="match status" value="1"/>
</dbReference>
<evidence type="ECO:0000313" key="1">
    <source>
        <dbReference type="EMBL" id="NDY56330.1"/>
    </source>
</evidence>
<organism evidence="1 2">
    <name type="scientific">Desulfolutivibrio sulfodismutans</name>
    <dbReference type="NCBI Taxonomy" id="63561"/>
    <lineage>
        <taxon>Bacteria</taxon>
        <taxon>Pseudomonadati</taxon>
        <taxon>Thermodesulfobacteriota</taxon>
        <taxon>Desulfovibrionia</taxon>
        <taxon>Desulfovibrionales</taxon>
        <taxon>Desulfovibrionaceae</taxon>
        <taxon>Desulfolutivibrio</taxon>
    </lineage>
</organism>
<dbReference type="RefSeq" id="WP_163301382.1">
    <property type="nucleotide sequence ID" value="NZ_JAAGRQ010000017.1"/>
</dbReference>
<dbReference type="InterPro" id="IPR005564">
    <property type="entry name" value="Major_capsid_GpE"/>
</dbReference>
<evidence type="ECO:0000313" key="2">
    <source>
        <dbReference type="Proteomes" id="UP000469724"/>
    </source>
</evidence>
<dbReference type="Proteomes" id="UP000469724">
    <property type="component" value="Unassembled WGS sequence"/>
</dbReference>
<accession>A0A7K3NJI3</accession>
<proteinExistence type="predicted"/>
<protein>
    <recommendedName>
        <fullName evidence="3">Major capsid protein E</fullName>
    </recommendedName>
</protein>
<keyword evidence="2" id="KW-1185">Reference proteome</keyword>
<sequence length="325" mass="35232">MLDIRGLFTKEAIVRYLMALPVLKTPVMDTIFATRPQHPLPMLGVDDVSVVANPLPVVRRGAPSISAVSESGNIAFYEPLPVSAHKSVTGADLLNLQMLRGDGLEAWAREKTDLLRRVCRLTTEALCALALTGTVEWPVQLEKGGWEVYKIEYGDPLSAIPGTLWDAGGVKLKAVFELLTAMQESIQDNGFGGQIVTWAGKAAYNALFAIAEASVTTAKMRVEITEKGIDVGGYLVERRSERNRNPQTGAMTPVVADDDVVMVALDAGHKLPYCALDDLDANLQPLPFFVKPIKKSDPSSYRLVGMSKPFPVPNVKGICRATVLS</sequence>
<gene>
    <name evidence="1" type="ORF">G3N56_06180</name>
</gene>
<name>A0A7K3NJI3_9BACT</name>